<dbReference type="InterPro" id="IPR029063">
    <property type="entry name" value="SAM-dependent_MTases_sf"/>
</dbReference>
<dbReference type="SUPFAM" id="SSF53335">
    <property type="entry name" value="S-adenosyl-L-methionine-dependent methyltransferases"/>
    <property type="match status" value="1"/>
</dbReference>
<feature type="domain" description="Methyltransferase type 11" evidence="2">
    <location>
        <begin position="102"/>
        <end position="191"/>
    </location>
</feature>
<dbReference type="AlphaFoldDB" id="A0A0P6YP00"/>
<reference evidence="3 4" key="1">
    <citation type="submission" date="2015-07" db="EMBL/GenBank/DDBJ databases">
        <title>Whole genome sequence of Herpetosiphon geysericola DSM 7119.</title>
        <authorList>
            <person name="Hemp J."/>
            <person name="Ward L.M."/>
            <person name="Pace L.A."/>
            <person name="Fischer W.W."/>
        </authorList>
    </citation>
    <scope>NUCLEOTIDE SEQUENCE [LARGE SCALE GENOMIC DNA]</scope>
    <source>
        <strain evidence="3 4">DSM 7119</strain>
    </source>
</reference>
<evidence type="ECO:0000313" key="3">
    <source>
        <dbReference type="EMBL" id="KPL92029.1"/>
    </source>
</evidence>
<dbReference type="Pfam" id="PF08241">
    <property type="entry name" value="Methyltransf_11"/>
    <property type="match status" value="1"/>
</dbReference>
<accession>A0A0P6YP00</accession>
<dbReference type="GO" id="GO:0032259">
    <property type="term" value="P:methylation"/>
    <property type="evidence" value="ECO:0007669"/>
    <property type="project" value="UniProtKB-KW"/>
</dbReference>
<evidence type="ECO:0000313" key="4">
    <source>
        <dbReference type="Proteomes" id="UP000050277"/>
    </source>
</evidence>
<dbReference type="GO" id="GO:0008757">
    <property type="term" value="F:S-adenosylmethionine-dependent methyltransferase activity"/>
    <property type="evidence" value="ECO:0007669"/>
    <property type="project" value="InterPro"/>
</dbReference>
<dbReference type="RefSeq" id="WP_054532418.1">
    <property type="nucleotide sequence ID" value="NZ_LGKP01000002.1"/>
</dbReference>
<dbReference type="InterPro" id="IPR013216">
    <property type="entry name" value="Methyltransf_11"/>
</dbReference>
<evidence type="ECO:0000256" key="1">
    <source>
        <dbReference type="SAM" id="Phobius"/>
    </source>
</evidence>
<keyword evidence="1" id="KW-1133">Transmembrane helix</keyword>
<dbReference type="Gene3D" id="3.40.50.150">
    <property type="entry name" value="Vaccinia Virus protein VP39"/>
    <property type="match status" value="1"/>
</dbReference>
<keyword evidence="4" id="KW-1185">Reference proteome</keyword>
<proteinExistence type="predicted"/>
<organism evidence="3 4">
    <name type="scientific">Herpetosiphon geysericola</name>
    <dbReference type="NCBI Taxonomy" id="70996"/>
    <lineage>
        <taxon>Bacteria</taxon>
        <taxon>Bacillati</taxon>
        <taxon>Chloroflexota</taxon>
        <taxon>Chloroflexia</taxon>
        <taxon>Herpetosiphonales</taxon>
        <taxon>Herpetosiphonaceae</taxon>
        <taxon>Herpetosiphon</taxon>
    </lineage>
</organism>
<dbReference type="Proteomes" id="UP000050277">
    <property type="component" value="Unassembled WGS sequence"/>
</dbReference>
<comment type="caution">
    <text evidence="3">The sequence shown here is derived from an EMBL/GenBank/DDBJ whole genome shotgun (WGS) entry which is preliminary data.</text>
</comment>
<protein>
    <submittedName>
        <fullName evidence="3">Methyltransferase type 11</fullName>
    </submittedName>
</protein>
<keyword evidence="1" id="KW-0812">Transmembrane</keyword>
<name>A0A0P6YP00_9CHLR</name>
<keyword evidence="3" id="KW-0808">Transferase</keyword>
<dbReference type="EMBL" id="LGKP01000002">
    <property type="protein sequence ID" value="KPL92029.1"/>
    <property type="molecule type" value="Genomic_DNA"/>
</dbReference>
<keyword evidence="1" id="KW-0472">Membrane</keyword>
<dbReference type="STRING" id="70996.SE18_00315"/>
<dbReference type="CDD" id="cd02440">
    <property type="entry name" value="AdoMet_MTases"/>
    <property type="match status" value="1"/>
</dbReference>
<dbReference type="OrthoDB" id="3896938at2"/>
<keyword evidence="3" id="KW-0489">Methyltransferase</keyword>
<sequence>MVGRELYRLLQCPTCNSRDLAVYAEHVLCAGCRNEYPIHKGYIDLMPRQTEFDYISKYVSEEESMGEELDYREMAPPLLAAGVRHRQIRRMLALKPTDIVFDNACGNGRFGLWNADAVGLIVGSDPAVLFADQALAEMELAQADSRRLPFIDGAFDKSLSVDVLEHFPRDVIHDYLVETARVLRVGGRVAIFSNTREMSPIQPIINISKRLGKFFVKQGVYDFEREARRKSDHIKDLKTWDDVEAALVEAGLKPVKVVFWNSVFTSFVEHVLMKLGESLIAKRKAAKSASAPVLTDEAVNASAGAQREIVARRAMRRHLTKSSPIYWALYLVTLLMELDLWLFGWMRTGPYFVLAEKVEGRYVPAPLPTEE</sequence>
<feature type="transmembrane region" description="Helical" evidence="1">
    <location>
        <begin position="325"/>
        <end position="344"/>
    </location>
</feature>
<gene>
    <name evidence="3" type="ORF">SE18_00315</name>
</gene>
<evidence type="ECO:0000259" key="2">
    <source>
        <dbReference type="Pfam" id="PF08241"/>
    </source>
</evidence>